<sequence>MSEDYVVSPATAANDAATLLKKRMRQTKKMQRYRKRLIEKAEVMRDHIASLETEIAEYMQRRPSTKAAATLLLPWKEVARALKDDGKLADKDNRALQQQCQAQRMTILAIKHWMTEATTIVKSPRGSTHTWRNVTLCAHPTSRQLGFDWITKQMHANTDAVLQQFHFPPLVSTDVVDDFTIDTTNSDFFQLVWRDQREVPYPLEDVRDLFMRPHFFVMVGGVGLPETTSIAERETIATDQHMLQLHCGSDTQYLHKRMLRAKTLVHSLVREFHEPNRCVFVRQSIHDDELLANDPLQRNRMTWFVLDRLGPKRTKIRALNLSSQQFAKGGVYVSLEEEAPKWGLDVRADDDADVIHRRLVQRLYHICSGGGSAFDQDLDDALRGRTQ</sequence>
<evidence type="ECO:0000256" key="1">
    <source>
        <dbReference type="SAM" id="Coils"/>
    </source>
</evidence>
<protein>
    <submittedName>
        <fullName evidence="3">Aste57867_18910 protein</fullName>
    </submittedName>
</protein>
<name>A0A485LBI7_9STRA</name>
<dbReference type="EMBL" id="VJMH01006423">
    <property type="protein sequence ID" value="KAF0689673.1"/>
    <property type="molecule type" value="Genomic_DNA"/>
</dbReference>
<reference evidence="3 4" key="1">
    <citation type="submission" date="2019-03" db="EMBL/GenBank/DDBJ databases">
        <authorList>
            <person name="Gaulin E."/>
            <person name="Dumas B."/>
        </authorList>
    </citation>
    <scope>NUCLEOTIDE SEQUENCE [LARGE SCALE GENOMIC DNA]</scope>
    <source>
        <strain evidence="3">CBS 568.67</strain>
    </source>
</reference>
<keyword evidence="4" id="KW-1185">Reference proteome</keyword>
<evidence type="ECO:0000313" key="2">
    <source>
        <dbReference type="EMBL" id="KAF0689673.1"/>
    </source>
</evidence>
<evidence type="ECO:0000313" key="3">
    <source>
        <dbReference type="EMBL" id="VFT95642.1"/>
    </source>
</evidence>
<organism evidence="3 4">
    <name type="scientific">Aphanomyces stellatus</name>
    <dbReference type="NCBI Taxonomy" id="120398"/>
    <lineage>
        <taxon>Eukaryota</taxon>
        <taxon>Sar</taxon>
        <taxon>Stramenopiles</taxon>
        <taxon>Oomycota</taxon>
        <taxon>Saprolegniomycetes</taxon>
        <taxon>Saprolegniales</taxon>
        <taxon>Verrucalvaceae</taxon>
        <taxon>Aphanomyces</taxon>
    </lineage>
</organism>
<dbReference type="Proteomes" id="UP000332933">
    <property type="component" value="Unassembled WGS sequence"/>
</dbReference>
<dbReference type="EMBL" id="CAADRA010006444">
    <property type="protein sequence ID" value="VFT95642.1"/>
    <property type="molecule type" value="Genomic_DNA"/>
</dbReference>
<keyword evidence="1" id="KW-0175">Coiled coil</keyword>
<accession>A0A485LBI7</accession>
<feature type="coiled-coil region" evidence="1">
    <location>
        <begin position="34"/>
        <end position="61"/>
    </location>
</feature>
<reference evidence="2" key="2">
    <citation type="submission" date="2019-06" db="EMBL/GenBank/DDBJ databases">
        <title>Genomics analysis of Aphanomyces spp. identifies a new class of oomycete effector associated with host adaptation.</title>
        <authorList>
            <person name="Gaulin E."/>
        </authorList>
    </citation>
    <scope>NUCLEOTIDE SEQUENCE</scope>
    <source>
        <strain evidence="2">CBS 578.67</strain>
    </source>
</reference>
<dbReference type="AlphaFoldDB" id="A0A485LBI7"/>
<gene>
    <name evidence="3" type="primary">Aste57867_18910</name>
    <name evidence="2" type="ORF">As57867_018846</name>
    <name evidence="3" type="ORF">ASTE57867_18910</name>
</gene>
<evidence type="ECO:0000313" key="4">
    <source>
        <dbReference type="Proteomes" id="UP000332933"/>
    </source>
</evidence>
<proteinExistence type="predicted"/>